<dbReference type="EMBL" id="JH767193">
    <property type="protein sequence ID" value="EQC28623.1"/>
    <property type="molecule type" value="Genomic_DNA"/>
</dbReference>
<accession>T0R910</accession>
<sequence>MRRVESHAVVPTVGVALPLKSRSAGVAERRKPLHRFVVTDAPEDPELLFSPRNAEEPTSTNVDVPRRILDTGRTRPGKMEQKGRFTIIDLVPTSPASELPSAMIRNLVQLQSEAIDIA</sequence>
<dbReference type="GeneID" id="19954429"/>
<dbReference type="InParanoid" id="T0R910"/>
<dbReference type="OrthoDB" id="79858at2759"/>
<gene>
    <name evidence="1" type="ORF">SDRG_13702</name>
</gene>
<proteinExistence type="predicted"/>
<evidence type="ECO:0000313" key="1">
    <source>
        <dbReference type="EMBL" id="EQC28623.1"/>
    </source>
</evidence>
<dbReference type="Proteomes" id="UP000030762">
    <property type="component" value="Unassembled WGS sequence"/>
</dbReference>
<dbReference type="AlphaFoldDB" id="T0R910"/>
<name>T0R910_SAPDV</name>
<dbReference type="RefSeq" id="XP_008618020.1">
    <property type="nucleotide sequence ID" value="XM_008619798.1"/>
</dbReference>
<evidence type="ECO:0000313" key="2">
    <source>
        <dbReference type="Proteomes" id="UP000030762"/>
    </source>
</evidence>
<keyword evidence="2" id="KW-1185">Reference proteome</keyword>
<organism evidence="1 2">
    <name type="scientific">Saprolegnia diclina (strain VS20)</name>
    <dbReference type="NCBI Taxonomy" id="1156394"/>
    <lineage>
        <taxon>Eukaryota</taxon>
        <taxon>Sar</taxon>
        <taxon>Stramenopiles</taxon>
        <taxon>Oomycota</taxon>
        <taxon>Saprolegniomycetes</taxon>
        <taxon>Saprolegniales</taxon>
        <taxon>Saprolegniaceae</taxon>
        <taxon>Saprolegnia</taxon>
    </lineage>
</organism>
<dbReference type="VEuPathDB" id="FungiDB:SDRG_13702"/>
<reference evidence="1 2" key="1">
    <citation type="submission" date="2012-04" db="EMBL/GenBank/DDBJ databases">
        <title>The Genome Sequence of Saprolegnia declina VS20.</title>
        <authorList>
            <consortium name="The Broad Institute Genome Sequencing Platform"/>
            <person name="Russ C."/>
            <person name="Nusbaum C."/>
            <person name="Tyler B."/>
            <person name="van West P."/>
            <person name="Dieguez-Uribeondo J."/>
            <person name="de Bruijn I."/>
            <person name="Tripathy S."/>
            <person name="Jiang R."/>
            <person name="Young S.K."/>
            <person name="Zeng Q."/>
            <person name="Gargeya S."/>
            <person name="Fitzgerald M."/>
            <person name="Haas B."/>
            <person name="Abouelleil A."/>
            <person name="Alvarado L."/>
            <person name="Arachchi H.M."/>
            <person name="Berlin A."/>
            <person name="Chapman S.B."/>
            <person name="Goldberg J."/>
            <person name="Griggs A."/>
            <person name="Gujja S."/>
            <person name="Hansen M."/>
            <person name="Howarth C."/>
            <person name="Imamovic A."/>
            <person name="Larimer J."/>
            <person name="McCowen C."/>
            <person name="Montmayeur A."/>
            <person name="Murphy C."/>
            <person name="Neiman D."/>
            <person name="Pearson M."/>
            <person name="Priest M."/>
            <person name="Roberts A."/>
            <person name="Saif S."/>
            <person name="Shea T."/>
            <person name="Sisk P."/>
            <person name="Sykes S."/>
            <person name="Wortman J."/>
            <person name="Nusbaum C."/>
            <person name="Birren B."/>
        </authorList>
    </citation>
    <scope>NUCLEOTIDE SEQUENCE [LARGE SCALE GENOMIC DNA]</scope>
    <source>
        <strain evidence="1 2">VS20</strain>
    </source>
</reference>
<protein>
    <submittedName>
        <fullName evidence="1">Uncharacterized protein</fullName>
    </submittedName>
</protein>